<accession>A0AA48KX96</accession>
<keyword evidence="6 13" id="KW-0479">Metal-binding</keyword>
<evidence type="ECO:0000256" key="11">
    <source>
        <dbReference type="ARBA" id="ARBA00023146"/>
    </source>
</evidence>
<reference evidence="15" key="1">
    <citation type="journal article" date="2023" name="ISME J.">
        <title>Emergence of putative energy parasites within Clostridia revealed by genome analysis of a novel endosymbiotic clade.</title>
        <authorList>
            <person name="Takahashi K."/>
            <person name="Kuwahara H."/>
            <person name="Horikawa Y."/>
            <person name="Izawa K."/>
            <person name="Kato D."/>
            <person name="Inagaki T."/>
            <person name="Yuki M."/>
            <person name="Ohkuma M."/>
            <person name="Hongoh Y."/>
        </authorList>
    </citation>
    <scope>NUCLEOTIDE SEQUENCE</scope>
    <source>
        <strain evidence="15">CfP3-15</strain>
    </source>
</reference>
<comment type="cofactor">
    <cofactor evidence="13">
        <name>Mg(2+)</name>
        <dbReference type="ChEBI" id="CHEBI:18420"/>
    </cofactor>
    <text evidence="13">Binds 2 magnesium ions per tetramer.</text>
</comment>
<dbReference type="GO" id="GO:0004826">
    <property type="term" value="F:phenylalanine-tRNA ligase activity"/>
    <property type="evidence" value="ECO:0007669"/>
    <property type="project" value="UniProtKB-UniRule"/>
</dbReference>
<dbReference type="Proteomes" id="UP001337580">
    <property type="component" value="Chromosome"/>
</dbReference>
<comment type="subcellular location">
    <subcellularLocation>
        <location evidence="1 13">Cytoplasm</location>
    </subcellularLocation>
</comment>
<comment type="catalytic activity">
    <reaction evidence="12 13">
        <text>tRNA(Phe) + L-phenylalanine + ATP = L-phenylalanyl-tRNA(Phe) + AMP + diphosphate + H(+)</text>
        <dbReference type="Rhea" id="RHEA:19413"/>
        <dbReference type="Rhea" id="RHEA-COMP:9668"/>
        <dbReference type="Rhea" id="RHEA-COMP:9699"/>
        <dbReference type="ChEBI" id="CHEBI:15378"/>
        <dbReference type="ChEBI" id="CHEBI:30616"/>
        <dbReference type="ChEBI" id="CHEBI:33019"/>
        <dbReference type="ChEBI" id="CHEBI:58095"/>
        <dbReference type="ChEBI" id="CHEBI:78442"/>
        <dbReference type="ChEBI" id="CHEBI:78531"/>
        <dbReference type="ChEBI" id="CHEBI:456215"/>
        <dbReference type="EC" id="6.1.1.20"/>
    </reaction>
</comment>
<dbReference type="GO" id="GO:0000287">
    <property type="term" value="F:magnesium ion binding"/>
    <property type="evidence" value="ECO:0007669"/>
    <property type="project" value="UniProtKB-UniRule"/>
</dbReference>
<evidence type="ECO:0000256" key="7">
    <source>
        <dbReference type="ARBA" id="ARBA00022741"/>
    </source>
</evidence>
<keyword evidence="4 13" id="KW-0963">Cytoplasm</keyword>
<keyword evidence="11 13" id="KW-0030">Aminoacyl-tRNA synthetase</keyword>
<keyword evidence="5 13" id="KW-0436">Ligase</keyword>
<dbReference type="EMBL" id="AP027924">
    <property type="protein sequence ID" value="BED92173.1"/>
    <property type="molecule type" value="Genomic_DNA"/>
</dbReference>
<evidence type="ECO:0000256" key="13">
    <source>
        <dbReference type="HAMAP-Rule" id="MF_00281"/>
    </source>
</evidence>
<dbReference type="HAMAP" id="MF_00281">
    <property type="entry name" value="Phe_tRNA_synth_alpha1"/>
    <property type="match status" value="1"/>
</dbReference>
<dbReference type="GO" id="GO:0005524">
    <property type="term" value="F:ATP binding"/>
    <property type="evidence" value="ECO:0007669"/>
    <property type="project" value="UniProtKB-UniRule"/>
</dbReference>
<dbReference type="InterPro" id="IPR006195">
    <property type="entry name" value="aa-tRNA-synth_II"/>
</dbReference>
<evidence type="ECO:0000256" key="3">
    <source>
        <dbReference type="ARBA" id="ARBA00011209"/>
    </source>
</evidence>
<dbReference type="SUPFAM" id="SSF55681">
    <property type="entry name" value="Class II aaRS and biotin synthetases"/>
    <property type="match status" value="1"/>
</dbReference>
<dbReference type="InterPro" id="IPR004529">
    <property type="entry name" value="Phe-tRNA-synth_IIc_asu"/>
</dbReference>
<evidence type="ECO:0000256" key="2">
    <source>
        <dbReference type="ARBA" id="ARBA00010207"/>
    </source>
</evidence>
<dbReference type="CDD" id="cd00496">
    <property type="entry name" value="PheRS_alpha_core"/>
    <property type="match status" value="1"/>
</dbReference>
<evidence type="ECO:0000256" key="8">
    <source>
        <dbReference type="ARBA" id="ARBA00022840"/>
    </source>
</evidence>
<protein>
    <recommendedName>
        <fullName evidence="13">Phenylalanine--tRNA ligase alpha subunit</fullName>
        <ecNumber evidence="13">6.1.1.20</ecNumber>
    </recommendedName>
    <alternativeName>
        <fullName evidence="13">Phenylalanyl-tRNA synthetase alpha subunit</fullName>
        <shortName evidence="13">PheRS</shortName>
    </alternativeName>
</protein>
<keyword evidence="9 13" id="KW-0460">Magnesium</keyword>
<keyword evidence="7 13" id="KW-0547">Nucleotide-binding</keyword>
<evidence type="ECO:0000256" key="1">
    <source>
        <dbReference type="ARBA" id="ARBA00004496"/>
    </source>
</evidence>
<comment type="subunit">
    <text evidence="3 13">Tetramer of two alpha and two beta subunits.</text>
</comment>
<feature type="binding site" evidence="13">
    <location>
        <position position="248"/>
    </location>
    <ligand>
        <name>Mg(2+)</name>
        <dbReference type="ChEBI" id="CHEBI:18420"/>
        <note>shared with beta subunit</note>
    </ligand>
</feature>
<dbReference type="PANTHER" id="PTHR11538:SF41">
    <property type="entry name" value="PHENYLALANINE--TRNA LIGASE, MITOCHONDRIAL"/>
    <property type="match status" value="1"/>
</dbReference>
<dbReference type="GO" id="GO:0140096">
    <property type="term" value="F:catalytic activity, acting on a protein"/>
    <property type="evidence" value="ECO:0007669"/>
    <property type="project" value="UniProtKB-ARBA"/>
</dbReference>
<dbReference type="PROSITE" id="PS50862">
    <property type="entry name" value="AA_TRNA_LIGASE_II"/>
    <property type="match status" value="1"/>
</dbReference>
<dbReference type="GO" id="GO:0005737">
    <property type="term" value="C:cytoplasm"/>
    <property type="evidence" value="ECO:0007669"/>
    <property type="project" value="UniProtKB-SubCell"/>
</dbReference>
<evidence type="ECO:0000256" key="4">
    <source>
        <dbReference type="ARBA" id="ARBA00022490"/>
    </source>
</evidence>
<proteinExistence type="inferred from homology"/>
<dbReference type="InterPro" id="IPR045864">
    <property type="entry name" value="aa-tRNA-synth_II/BPL/LPL"/>
</dbReference>
<dbReference type="AlphaFoldDB" id="A0AA48KX96"/>
<dbReference type="Pfam" id="PF01409">
    <property type="entry name" value="tRNA-synt_2d"/>
    <property type="match status" value="1"/>
</dbReference>
<evidence type="ECO:0000256" key="9">
    <source>
        <dbReference type="ARBA" id="ARBA00022842"/>
    </source>
</evidence>
<dbReference type="GO" id="GO:0006432">
    <property type="term" value="P:phenylalanyl-tRNA aminoacylation"/>
    <property type="evidence" value="ECO:0007669"/>
    <property type="project" value="UniProtKB-UniRule"/>
</dbReference>
<evidence type="ECO:0000256" key="12">
    <source>
        <dbReference type="ARBA" id="ARBA00049255"/>
    </source>
</evidence>
<dbReference type="PANTHER" id="PTHR11538">
    <property type="entry name" value="PHENYLALANYL-TRNA SYNTHETASE"/>
    <property type="match status" value="1"/>
</dbReference>
<evidence type="ECO:0000256" key="5">
    <source>
        <dbReference type="ARBA" id="ARBA00022598"/>
    </source>
</evidence>
<dbReference type="NCBIfam" id="TIGR00468">
    <property type="entry name" value="pheS"/>
    <property type="match status" value="1"/>
</dbReference>
<gene>
    <name evidence="13" type="primary">pheS</name>
    <name evidence="15" type="ORF">CfP315_0766</name>
</gene>
<dbReference type="KEGG" id="ips:CfP315_0766"/>
<keyword evidence="8 13" id="KW-0067">ATP-binding</keyword>
<dbReference type="GO" id="GO:0000049">
    <property type="term" value="F:tRNA binding"/>
    <property type="evidence" value="ECO:0007669"/>
    <property type="project" value="InterPro"/>
</dbReference>
<evidence type="ECO:0000313" key="15">
    <source>
        <dbReference type="EMBL" id="BED92173.1"/>
    </source>
</evidence>
<dbReference type="GO" id="GO:0016740">
    <property type="term" value="F:transferase activity"/>
    <property type="evidence" value="ECO:0007669"/>
    <property type="project" value="UniProtKB-ARBA"/>
</dbReference>
<comment type="similarity">
    <text evidence="2 13">Belongs to the class-II aminoacyl-tRNA synthetase family. Phe-tRNA synthetase alpha subunit type 1 subfamily.</text>
</comment>
<sequence length="334" mass="38523">MKEEIDIFKNDFFEKTNSVKNLEELKFLDSKFKLFLKSCYKDLISFSEIEKKDFGKIINDFKREGEKRLKTACDKFKSNKFQGIKNDPTIMKRNIKYGSGHPLVNFCKILDKMFLHMGFSIVSGPEIELDRYNFEKLNMPVHHPARDMQDTFYISSPSILLRSHTSSVQIREMQNQDPPIRIISPGTVYRVDDIDPQHTPMFYQLEGLMVGRNISFANLKAVLITVLKNIFDDDIEVRFRPSYYPYTEPSAAVDISCISCRKKGCKSCSGAGWITVLGSGMVHPKVLEGVGYDTNIYTGFAFGIGLNRLVMLYYDLGEIKKIYENDINLWKQLN</sequence>
<dbReference type="Gene3D" id="3.30.930.10">
    <property type="entry name" value="Bira Bifunctional Protein, Domain 2"/>
    <property type="match status" value="1"/>
</dbReference>
<keyword evidence="10 13" id="KW-0648">Protein biosynthesis</keyword>
<name>A0AA48KX96_9FIRM</name>
<dbReference type="EC" id="6.1.1.20" evidence="13"/>
<evidence type="ECO:0000256" key="6">
    <source>
        <dbReference type="ARBA" id="ARBA00022723"/>
    </source>
</evidence>
<evidence type="ECO:0000259" key="14">
    <source>
        <dbReference type="PROSITE" id="PS50862"/>
    </source>
</evidence>
<dbReference type="InterPro" id="IPR002319">
    <property type="entry name" value="Phenylalanyl-tRNA_Synthase"/>
</dbReference>
<feature type="domain" description="Aminoacyl-transfer RNA synthetases class-II family profile" evidence="14">
    <location>
        <begin position="108"/>
        <end position="324"/>
    </location>
</feature>
<dbReference type="InterPro" id="IPR022911">
    <property type="entry name" value="Phe_tRNA_ligase_alpha1_bac"/>
</dbReference>
<evidence type="ECO:0000256" key="10">
    <source>
        <dbReference type="ARBA" id="ARBA00022917"/>
    </source>
</evidence>
<organism evidence="15">
    <name type="scientific">Candidatus Improbicoccus pseudotrichonymphae</name>
    <dbReference type="NCBI Taxonomy" id="3033792"/>
    <lineage>
        <taxon>Bacteria</taxon>
        <taxon>Bacillati</taxon>
        <taxon>Bacillota</taxon>
        <taxon>Clostridia</taxon>
        <taxon>Candidatus Improbicoccus</taxon>
    </lineage>
</organism>